<evidence type="ECO:0000313" key="3">
    <source>
        <dbReference type="Proteomes" id="UP000053477"/>
    </source>
</evidence>
<accession>A0A0H2S6Q2</accession>
<evidence type="ECO:0000256" key="1">
    <source>
        <dbReference type="SAM" id="MobiDB-lite"/>
    </source>
</evidence>
<dbReference type="EMBL" id="KQ085885">
    <property type="protein sequence ID" value="KLO19644.1"/>
    <property type="molecule type" value="Genomic_DNA"/>
</dbReference>
<protein>
    <submittedName>
        <fullName evidence="2">Uncharacterized protein</fullName>
    </submittedName>
</protein>
<evidence type="ECO:0000313" key="2">
    <source>
        <dbReference type="EMBL" id="KLO19644.1"/>
    </source>
</evidence>
<gene>
    <name evidence="2" type="ORF">SCHPADRAFT_52274</name>
</gene>
<keyword evidence="3" id="KW-1185">Reference proteome</keyword>
<dbReference type="AlphaFoldDB" id="A0A0H2S6Q2"/>
<proteinExistence type="predicted"/>
<dbReference type="Proteomes" id="UP000053477">
    <property type="component" value="Unassembled WGS sequence"/>
</dbReference>
<reference evidence="2 3" key="1">
    <citation type="submission" date="2015-04" db="EMBL/GenBank/DDBJ databases">
        <title>Complete genome sequence of Schizopora paradoxa KUC8140, a cosmopolitan wood degrader in East Asia.</title>
        <authorList>
            <consortium name="DOE Joint Genome Institute"/>
            <person name="Min B."/>
            <person name="Park H."/>
            <person name="Jang Y."/>
            <person name="Kim J.-J."/>
            <person name="Kim K.H."/>
            <person name="Pangilinan J."/>
            <person name="Lipzen A."/>
            <person name="Riley R."/>
            <person name="Grigoriev I.V."/>
            <person name="Spatafora J.W."/>
            <person name="Choi I.-G."/>
        </authorList>
    </citation>
    <scope>NUCLEOTIDE SEQUENCE [LARGE SCALE GENOMIC DNA]</scope>
    <source>
        <strain evidence="2 3">KUC8140</strain>
    </source>
</reference>
<dbReference type="InParanoid" id="A0A0H2S6Q2"/>
<organism evidence="2 3">
    <name type="scientific">Schizopora paradoxa</name>
    <dbReference type="NCBI Taxonomy" id="27342"/>
    <lineage>
        <taxon>Eukaryota</taxon>
        <taxon>Fungi</taxon>
        <taxon>Dikarya</taxon>
        <taxon>Basidiomycota</taxon>
        <taxon>Agaricomycotina</taxon>
        <taxon>Agaricomycetes</taxon>
        <taxon>Hymenochaetales</taxon>
        <taxon>Schizoporaceae</taxon>
        <taxon>Schizopora</taxon>
    </lineage>
</organism>
<sequence length="150" mass="17024">MPMESSLRGGQIMVQFQQVSLALEHYFSPSKRRTSDSIVRIGVIVRGTRQISSTSCERNTWSTATATLRTTRKSSRKPLDDDDDSTVRATQAELDSGLAIHDDPDVIFLRMKADPDRPRQSQDLMWARVDIELQTRLQTGSQRGFDIRRA</sequence>
<feature type="region of interest" description="Disordered" evidence="1">
    <location>
        <begin position="67"/>
        <end position="87"/>
    </location>
</feature>
<name>A0A0H2S6Q2_9AGAM</name>